<evidence type="ECO:0000259" key="2">
    <source>
        <dbReference type="Pfam" id="PF14330"/>
    </source>
</evidence>
<evidence type="ECO:0000313" key="3">
    <source>
        <dbReference type="EMBL" id="ORY27003.1"/>
    </source>
</evidence>
<proteinExistence type="predicted"/>
<dbReference type="EMBL" id="MCFC01000042">
    <property type="protein sequence ID" value="ORY27003.1"/>
    <property type="molecule type" value="Genomic_DNA"/>
</dbReference>
<dbReference type="InterPro" id="IPR025496">
    <property type="entry name" value="DUF4387"/>
</dbReference>
<reference evidence="3 4" key="1">
    <citation type="submission" date="2016-07" db="EMBL/GenBank/DDBJ databases">
        <title>Pervasive Adenine N6-methylation of Active Genes in Fungi.</title>
        <authorList>
            <consortium name="DOE Joint Genome Institute"/>
            <person name="Mondo S.J."/>
            <person name="Dannebaum R.O."/>
            <person name="Kuo R.C."/>
            <person name="Labutti K."/>
            <person name="Haridas S."/>
            <person name="Kuo A."/>
            <person name="Salamov A."/>
            <person name="Ahrendt S.R."/>
            <person name="Lipzen A."/>
            <person name="Sullivan W."/>
            <person name="Andreopoulos W.B."/>
            <person name="Clum A."/>
            <person name="Lindquist E."/>
            <person name="Daum C."/>
            <person name="Ramamoorthy G.K."/>
            <person name="Gryganskyi A."/>
            <person name="Culley D."/>
            <person name="Magnuson J.K."/>
            <person name="James T.Y."/>
            <person name="O'Malley M.A."/>
            <person name="Stajich J.E."/>
            <person name="Spatafora J.W."/>
            <person name="Visel A."/>
            <person name="Grigoriev I.V."/>
        </authorList>
    </citation>
    <scope>NUCLEOTIDE SEQUENCE [LARGE SCALE GENOMIC DNA]</scope>
    <source>
        <strain evidence="3 4">68-887.2</strain>
    </source>
</reference>
<feature type="domain" description="Acyclic terpene utilisation N-terminal" evidence="1">
    <location>
        <begin position="75"/>
        <end position="226"/>
    </location>
</feature>
<comment type="caution">
    <text evidence="3">The sequence shown here is derived from an EMBL/GenBank/DDBJ whole genome shotgun (WGS) entry which is preliminary data.</text>
</comment>
<keyword evidence="4" id="KW-1185">Reference proteome</keyword>
<dbReference type="OrthoDB" id="5863171at2759"/>
<name>A0A1Y2AWM9_9TREE</name>
<dbReference type="STRING" id="71784.A0A1Y2AWM9"/>
<protein>
    <submittedName>
        <fullName evidence="3">Uncharacterized protein</fullName>
    </submittedName>
</protein>
<evidence type="ECO:0000259" key="1">
    <source>
        <dbReference type="Pfam" id="PF07287"/>
    </source>
</evidence>
<dbReference type="AlphaFoldDB" id="A0A1Y2AWM9"/>
<accession>A0A1Y2AWM9</accession>
<sequence>MNGQHFESVQQGQQRDTVRIITPSPILGYGYPEEDLWRGITEHHADAIIVDGGSTDGGPDDLALNHTVVSREMYERDLVPMIEAVYTHGVKLLISTAGGAGPKAHVDFLKDIILDLITRRDYALKVATIYSDVSKETVLRKLKDGKVNPCGAIPQLKVEDVEKTDAIVCQIGHEPFLKALSEEPDIVIGGRAYDPAPFIAYCLHRLGKVSHATAWHMGKIMECGGICAIPKGKVILATVKSDNFELLPMDPNTRCTELSVAAHTLYEKTRPDLLSGPGGVLDITNARYEQISARGVRVSGAVIQRKPTAFKLEGARKVGYKTVFLGGIRDPILIRGIEDFTTKTWETTAKMFPQLKSDSKQHKLLWKFYGKNAVMAHLEPAPPTYVHEIGLLGEVLAPTQRLANAIANCARVGILHGAYPGQVATAGNFASPGTPLELSAGPACEFTIYHLMDVEDPEDFPIEHFTVGNPSNLRKLAPKTNGHSVAIGQIERLVPLKPEPAIRFYINAGKPFYLPDLARVVRSKNSGPFELTFDVMFATEEDYEYVKSLDILNKAFVKSAWKAEESDILALMWFRPALAWKCTIKRSWDQGSFGERDTFGTAQHGPLMSLQVGTGVKK</sequence>
<feature type="domain" description="Acyclic terpene utilisation N-terminal" evidence="1">
    <location>
        <begin position="253"/>
        <end position="328"/>
    </location>
</feature>
<dbReference type="Pfam" id="PF07287">
    <property type="entry name" value="AtuA"/>
    <property type="match status" value="2"/>
</dbReference>
<organism evidence="3 4">
    <name type="scientific">Naematelia encephala</name>
    <dbReference type="NCBI Taxonomy" id="71784"/>
    <lineage>
        <taxon>Eukaryota</taxon>
        <taxon>Fungi</taxon>
        <taxon>Dikarya</taxon>
        <taxon>Basidiomycota</taxon>
        <taxon>Agaricomycotina</taxon>
        <taxon>Tremellomycetes</taxon>
        <taxon>Tremellales</taxon>
        <taxon>Naemateliaceae</taxon>
        <taxon>Naematelia</taxon>
    </lineage>
</organism>
<dbReference type="InterPro" id="IPR010839">
    <property type="entry name" value="AtuA_N"/>
</dbReference>
<dbReference type="InParanoid" id="A0A1Y2AWM9"/>
<evidence type="ECO:0000313" key="4">
    <source>
        <dbReference type="Proteomes" id="UP000193986"/>
    </source>
</evidence>
<dbReference type="Pfam" id="PF14330">
    <property type="entry name" value="DUF4387"/>
    <property type="match status" value="1"/>
</dbReference>
<dbReference type="Proteomes" id="UP000193986">
    <property type="component" value="Unassembled WGS sequence"/>
</dbReference>
<feature type="domain" description="DUF4387" evidence="2">
    <location>
        <begin position="514"/>
        <end position="610"/>
    </location>
</feature>
<gene>
    <name evidence="3" type="ORF">BCR39DRAFT_589425</name>
</gene>